<feature type="chain" id="PRO_5034961859" evidence="1">
    <location>
        <begin position="17"/>
        <end position="198"/>
    </location>
</feature>
<gene>
    <name evidence="2" type="ORF">F53441_5698</name>
</gene>
<name>A0A8H4P7X6_9HYPO</name>
<feature type="signal peptide" evidence="1">
    <location>
        <begin position="1"/>
        <end position="16"/>
    </location>
</feature>
<dbReference type="EMBL" id="JAADJG010000223">
    <property type="protein sequence ID" value="KAF4451277.1"/>
    <property type="molecule type" value="Genomic_DNA"/>
</dbReference>
<dbReference type="Proteomes" id="UP000605986">
    <property type="component" value="Unassembled WGS sequence"/>
</dbReference>
<protein>
    <submittedName>
        <fullName evidence="2">Uncharacterized protein</fullName>
    </submittedName>
</protein>
<accession>A0A8H4P7X6</accession>
<dbReference type="OrthoDB" id="3426753at2759"/>
<organism evidence="2 3">
    <name type="scientific">Fusarium austroafricanum</name>
    <dbReference type="NCBI Taxonomy" id="2364996"/>
    <lineage>
        <taxon>Eukaryota</taxon>
        <taxon>Fungi</taxon>
        <taxon>Dikarya</taxon>
        <taxon>Ascomycota</taxon>
        <taxon>Pezizomycotina</taxon>
        <taxon>Sordariomycetes</taxon>
        <taxon>Hypocreomycetidae</taxon>
        <taxon>Hypocreales</taxon>
        <taxon>Nectriaceae</taxon>
        <taxon>Fusarium</taxon>
        <taxon>Fusarium concolor species complex</taxon>
    </lineage>
</organism>
<sequence>MRTAFIQALFVQLGLGLSVDGLMRRTNSEVGVFNNPGLTPFLQLDLAIGFETNVSAPNSLGVMAPNVKGGKASGAFEAEILALGASWEKFILDAPEETSLYKNLYILQTASNDTASNGTVSLEVDVVLNYRNNALHGFGSGKFATDIPDLMDINYNSYLFEVAGDFATGEAFGQVFALNSGSRRDGKPIKALLPLGGS</sequence>
<keyword evidence="1" id="KW-0732">Signal</keyword>
<evidence type="ECO:0000313" key="3">
    <source>
        <dbReference type="Proteomes" id="UP000605986"/>
    </source>
</evidence>
<dbReference type="AlphaFoldDB" id="A0A8H4P7X6"/>
<evidence type="ECO:0000313" key="2">
    <source>
        <dbReference type="EMBL" id="KAF4451277.1"/>
    </source>
</evidence>
<keyword evidence="3" id="KW-1185">Reference proteome</keyword>
<proteinExistence type="predicted"/>
<reference evidence="2" key="1">
    <citation type="submission" date="2020-01" db="EMBL/GenBank/DDBJ databases">
        <title>Identification and distribution of gene clusters putatively required for synthesis of sphingolipid metabolism inhibitors in phylogenetically diverse species of the filamentous fungus Fusarium.</title>
        <authorList>
            <person name="Kim H.-S."/>
            <person name="Busman M."/>
            <person name="Brown D.W."/>
            <person name="Divon H."/>
            <person name="Uhlig S."/>
            <person name="Proctor R.H."/>
        </authorList>
    </citation>
    <scope>NUCLEOTIDE SEQUENCE</scope>
    <source>
        <strain evidence="2">NRRL 53441</strain>
    </source>
</reference>
<comment type="caution">
    <text evidence="2">The sequence shown here is derived from an EMBL/GenBank/DDBJ whole genome shotgun (WGS) entry which is preliminary data.</text>
</comment>
<evidence type="ECO:0000256" key="1">
    <source>
        <dbReference type="SAM" id="SignalP"/>
    </source>
</evidence>